<reference evidence="1 2" key="1">
    <citation type="submission" date="2020-08" db="EMBL/GenBank/DDBJ databases">
        <title>Genomic Encyclopedia of Type Strains, Phase IV (KMG-IV): sequencing the most valuable type-strain genomes for metagenomic binning, comparative biology and taxonomic classification.</title>
        <authorList>
            <person name="Goeker M."/>
        </authorList>
    </citation>
    <scope>NUCLEOTIDE SEQUENCE [LARGE SCALE GENOMIC DNA]</scope>
    <source>
        <strain evidence="1 2">DSM 29854</strain>
    </source>
</reference>
<dbReference type="RefSeq" id="WP_182512283.1">
    <property type="nucleotide sequence ID" value="NZ_JACJIQ010000003.1"/>
</dbReference>
<protein>
    <submittedName>
        <fullName evidence="1">Uncharacterized protein</fullName>
    </submittedName>
</protein>
<dbReference type="Proteomes" id="UP000563094">
    <property type="component" value="Unassembled WGS sequence"/>
</dbReference>
<name>A0A839GI95_9BACT</name>
<proteinExistence type="predicted"/>
<accession>A0A839GI95</accession>
<keyword evidence="2" id="KW-1185">Reference proteome</keyword>
<dbReference type="AlphaFoldDB" id="A0A839GI95"/>
<dbReference type="EMBL" id="JACJIQ010000003">
    <property type="protein sequence ID" value="MBA9076439.1"/>
    <property type="molecule type" value="Genomic_DNA"/>
</dbReference>
<gene>
    <name evidence="1" type="ORF">FHS90_001143</name>
</gene>
<organism evidence="1 2">
    <name type="scientific">Rufibacter quisquiliarum</name>
    <dbReference type="NCBI Taxonomy" id="1549639"/>
    <lineage>
        <taxon>Bacteria</taxon>
        <taxon>Pseudomonadati</taxon>
        <taxon>Bacteroidota</taxon>
        <taxon>Cytophagia</taxon>
        <taxon>Cytophagales</taxon>
        <taxon>Hymenobacteraceae</taxon>
        <taxon>Rufibacter</taxon>
    </lineage>
</organism>
<comment type="caution">
    <text evidence="1">The sequence shown here is derived from an EMBL/GenBank/DDBJ whole genome shotgun (WGS) entry which is preliminary data.</text>
</comment>
<sequence>MNSVPVFGLFFKKQVENRNVSFVFLRLFLLKMSLSIQVLPPPKAGEPIKEIVELPLRALLPLPDCTNATAPYRLRYKGGGLLLKPVPFMQDEELWFCTGRGRSVSGLFLGKQAKNRKAFQPSVWVIAIA</sequence>
<evidence type="ECO:0000313" key="1">
    <source>
        <dbReference type="EMBL" id="MBA9076439.1"/>
    </source>
</evidence>
<evidence type="ECO:0000313" key="2">
    <source>
        <dbReference type="Proteomes" id="UP000563094"/>
    </source>
</evidence>